<dbReference type="Proteomes" id="UP000693946">
    <property type="component" value="Linkage Group LG10"/>
</dbReference>
<feature type="region of interest" description="Disordered" evidence="1">
    <location>
        <begin position="195"/>
        <end position="214"/>
    </location>
</feature>
<evidence type="ECO:0000313" key="3">
    <source>
        <dbReference type="Proteomes" id="UP000693946"/>
    </source>
</evidence>
<feature type="compositionally biased region" description="Basic and acidic residues" evidence="1">
    <location>
        <begin position="507"/>
        <end position="519"/>
    </location>
</feature>
<dbReference type="EMBL" id="JAGKHQ010000002">
    <property type="protein sequence ID" value="KAG7523265.1"/>
    <property type="molecule type" value="Genomic_DNA"/>
</dbReference>
<evidence type="ECO:0000313" key="2">
    <source>
        <dbReference type="EMBL" id="KAG7523265.1"/>
    </source>
</evidence>
<dbReference type="AlphaFoldDB" id="A0AAV6T1Q0"/>
<sequence>MDLPSGVSWPCVLLFWGCISFPPQKGHNIAHGYYLSENTQASNQFHSGDFLNTEEDKTQAMWHQNFVSHQEEPVQDNGNHIGSVTGFDELMEQHGPEPGQEPEESLVTPSTRSVQKYENMSAGHQHPFGVLLKEHTPETTVEGISFPTINDFRQFIDTVKSSFLTPGSDLGGYFQTARETMKNEFIYGAQNIDGESSMSNSVKEGSVHDDDSENEVWSESMMEKSEPDANYQAESLSLFDPVDHTASLISHNDVQDSGPGSAVYYNTEARAYGLGEYGSDVSQENHNNFASIPDEQHEDVESTSYNFPVQKPAGSLLGGIYLTSNHVTSSPVKSRKSSIKPLTSEKIIHFELGNQREEPRRVTNLLYPQEPPPLTSYGKSIFVSPPRTQLYMPSNVSKHRERPVQTQSPPTHQPTEPHRVTVANLLYPQQPWSLTSYGKSIFVEAPKTQFYIPVNASKHRERSVQTHQPTVGKESKDINSTPTILPTSTGSVFSNSDWSPQSSSGHTRVETSRSHDPQHHVFSRKQPIKSYLHFTVKPPSFSPDSERLVSNLRNQRVTVSSPSIVSGQARDEKSDQSEQNGGSVVQDPKQMNDLISIPTTYGLDSTLSGISSRVSDVDVTSPINFPPTSEPKKPFSREFENEVMSRDVNSKRFPSGVRNLQGLFSYLQKRGPPHSFMQPTKLQELPASVNGEHGNRVHRLFKPSLTSKGSVSTLPAVSWRNGSNAQKRLPQKYIIQSRNGYIRGKVSSSKTRYTPYQHAEVNAAEHRWKPHLR</sequence>
<evidence type="ECO:0000256" key="1">
    <source>
        <dbReference type="SAM" id="MobiDB-lite"/>
    </source>
</evidence>
<feature type="compositionally biased region" description="Polar residues" evidence="1">
    <location>
        <begin position="478"/>
        <end position="506"/>
    </location>
</feature>
<feature type="compositionally biased region" description="Polar residues" evidence="1">
    <location>
        <begin position="404"/>
        <end position="414"/>
    </location>
</feature>
<reference evidence="2 3" key="1">
    <citation type="journal article" date="2021" name="Sci. Rep.">
        <title>Chromosome anchoring in Senegalese sole (Solea senegalensis) reveals sex-associated markers and genome rearrangements in flatfish.</title>
        <authorList>
            <person name="Guerrero-Cozar I."/>
            <person name="Gomez-Garrido J."/>
            <person name="Berbel C."/>
            <person name="Martinez-Blanch J.F."/>
            <person name="Alioto T."/>
            <person name="Claros M.G."/>
            <person name="Gagnaire P.A."/>
            <person name="Manchado M."/>
        </authorList>
    </citation>
    <scope>NUCLEOTIDE SEQUENCE [LARGE SCALE GENOMIC DNA]</scope>
    <source>
        <strain evidence="2">Sse05_10M</strain>
    </source>
</reference>
<dbReference type="EMBL" id="JAGKHQ010000002">
    <property type="protein sequence ID" value="KAG7523266.1"/>
    <property type="molecule type" value="Genomic_DNA"/>
</dbReference>
<proteinExistence type="predicted"/>
<comment type="caution">
    <text evidence="2">The sequence shown here is derived from an EMBL/GenBank/DDBJ whole genome shotgun (WGS) entry which is preliminary data.</text>
</comment>
<name>A0AAV6T1Q0_SOLSE</name>
<protein>
    <submittedName>
        <fullName evidence="2">Uncharacterized protein</fullName>
    </submittedName>
</protein>
<feature type="region of interest" description="Disordered" evidence="1">
    <location>
        <begin position="559"/>
        <end position="589"/>
    </location>
</feature>
<gene>
    <name evidence="2" type="ORF">JOB18_042764</name>
</gene>
<feature type="region of interest" description="Disordered" evidence="1">
    <location>
        <begin position="459"/>
        <end position="523"/>
    </location>
</feature>
<accession>A0AAV6T1Q0</accession>
<keyword evidence="3" id="KW-1185">Reference proteome</keyword>
<organism evidence="2 3">
    <name type="scientific">Solea senegalensis</name>
    <name type="common">Senegalese sole</name>
    <dbReference type="NCBI Taxonomy" id="28829"/>
    <lineage>
        <taxon>Eukaryota</taxon>
        <taxon>Metazoa</taxon>
        <taxon>Chordata</taxon>
        <taxon>Craniata</taxon>
        <taxon>Vertebrata</taxon>
        <taxon>Euteleostomi</taxon>
        <taxon>Actinopterygii</taxon>
        <taxon>Neopterygii</taxon>
        <taxon>Teleostei</taxon>
        <taxon>Neoteleostei</taxon>
        <taxon>Acanthomorphata</taxon>
        <taxon>Carangaria</taxon>
        <taxon>Pleuronectiformes</taxon>
        <taxon>Pleuronectoidei</taxon>
        <taxon>Soleidae</taxon>
        <taxon>Solea</taxon>
    </lineage>
</organism>
<reference evidence="2" key="2">
    <citation type="submission" date="2021-03" db="EMBL/GenBank/DDBJ databases">
        <authorList>
            <person name="Guerrero-Cozar I."/>
            <person name="Gomez-Garrido J."/>
            <person name="Berbel C."/>
            <person name="Martinez-Blanch J.F."/>
            <person name="Alioto T."/>
            <person name="Claros M.G."/>
            <person name="Gagnaire P.A."/>
            <person name="Manchado M."/>
        </authorList>
    </citation>
    <scope>NUCLEOTIDE SEQUENCE</scope>
    <source>
        <strain evidence="2">Sse05_10M</strain>
        <tissue evidence="2">Blood</tissue>
    </source>
</reference>
<feature type="region of interest" description="Disordered" evidence="1">
    <location>
        <begin position="395"/>
        <end position="416"/>
    </location>
</feature>